<name>A0A8S3YXB7_9EUPU</name>
<keyword evidence="2" id="KW-0812">Transmembrane</keyword>
<reference evidence="3" key="1">
    <citation type="submission" date="2021-04" db="EMBL/GenBank/DDBJ databases">
        <authorList>
            <consortium name="Molecular Ecology Group"/>
        </authorList>
    </citation>
    <scope>NUCLEOTIDE SEQUENCE</scope>
</reference>
<evidence type="ECO:0000256" key="2">
    <source>
        <dbReference type="SAM" id="Phobius"/>
    </source>
</evidence>
<feature type="region of interest" description="Disordered" evidence="1">
    <location>
        <begin position="433"/>
        <end position="480"/>
    </location>
</feature>
<evidence type="ECO:0000313" key="4">
    <source>
        <dbReference type="Proteomes" id="UP000678393"/>
    </source>
</evidence>
<keyword evidence="2" id="KW-0472">Membrane</keyword>
<sequence>MSSSTLSLQTLSTPSLPPLSLTPTEGVMRDLETDIQDFWSSFPCPPPWKPRLLIEVNASRLDPHVSRTLQSFLAGKCDIRHILSGSDTAFNLEPNDLGSGFDLRPTKGADPGSSVSGPGASHHPWCDATCQLSFGCAVLFVVVVFMVAIVICVTRHRVKNKMAAARPSRQQLQLSTSTSDAFNCAEFSNLEIQGGDDLVYPPFRHRGLPHPPLSCHPSCNSKWNCPNCSSCHPLMKLSPPDLYYSRGYSAVYETIDDDEEEEVFQGTITSTRNASGCLSPATPESGDFNQSWGPCVASSEISTVQIRPRPFDDNRHEKTTAETGFNGHDRQRNNSKSTLPRYFELEHNCALVGNYENNSMKTFETRNVPEEGSCFAFTVSGSNHSCLLSHNQTIFKSPPMNSSTIDQGQGGFSPTTADFQTFRLNTEQFKQKYSDNANDDDSQQTEGQSLSFSNRNSEYNMFPRDNTSNFNDRRRPSTLQTHLGQGPGHLSHFPYTTHASPAPTFLSDIPSSYFCSGCQPSSNPLLRVHPKRLTPTSLQTNPTFPGVIVGPDLLKEASNSRRTADKETTPVNEHNDDNNEVPLRKPVLALHSQYFAKPSLT</sequence>
<dbReference type="Proteomes" id="UP000678393">
    <property type="component" value="Unassembled WGS sequence"/>
</dbReference>
<keyword evidence="2" id="KW-1133">Transmembrane helix</keyword>
<gene>
    <name evidence="3" type="ORF">CUNI_LOCUS4464</name>
</gene>
<feature type="compositionally biased region" description="Basic and acidic residues" evidence="1">
    <location>
        <begin position="559"/>
        <end position="577"/>
    </location>
</feature>
<dbReference type="EMBL" id="CAJHNH020000627">
    <property type="protein sequence ID" value="CAG5118906.1"/>
    <property type="molecule type" value="Genomic_DNA"/>
</dbReference>
<feature type="compositionally biased region" description="Basic and acidic residues" evidence="1">
    <location>
        <begin position="310"/>
        <end position="320"/>
    </location>
</feature>
<evidence type="ECO:0000256" key="1">
    <source>
        <dbReference type="SAM" id="MobiDB-lite"/>
    </source>
</evidence>
<feature type="region of interest" description="Disordered" evidence="1">
    <location>
        <begin position="1"/>
        <end position="22"/>
    </location>
</feature>
<feature type="compositionally biased region" description="Polar residues" evidence="1">
    <location>
        <begin position="444"/>
        <end position="470"/>
    </location>
</feature>
<dbReference type="AlphaFoldDB" id="A0A8S3YXB7"/>
<proteinExistence type="predicted"/>
<keyword evidence="4" id="KW-1185">Reference proteome</keyword>
<comment type="caution">
    <text evidence="3">The sequence shown here is derived from an EMBL/GenBank/DDBJ whole genome shotgun (WGS) entry which is preliminary data.</text>
</comment>
<evidence type="ECO:0000313" key="3">
    <source>
        <dbReference type="EMBL" id="CAG5118906.1"/>
    </source>
</evidence>
<organism evidence="3 4">
    <name type="scientific">Candidula unifasciata</name>
    <dbReference type="NCBI Taxonomy" id="100452"/>
    <lineage>
        <taxon>Eukaryota</taxon>
        <taxon>Metazoa</taxon>
        <taxon>Spiralia</taxon>
        <taxon>Lophotrochozoa</taxon>
        <taxon>Mollusca</taxon>
        <taxon>Gastropoda</taxon>
        <taxon>Heterobranchia</taxon>
        <taxon>Euthyneura</taxon>
        <taxon>Panpulmonata</taxon>
        <taxon>Eupulmonata</taxon>
        <taxon>Stylommatophora</taxon>
        <taxon>Helicina</taxon>
        <taxon>Helicoidea</taxon>
        <taxon>Geomitridae</taxon>
        <taxon>Candidula</taxon>
    </lineage>
</organism>
<protein>
    <submittedName>
        <fullName evidence="3">Uncharacterized protein</fullName>
    </submittedName>
</protein>
<feature type="region of interest" description="Disordered" evidence="1">
    <location>
        <begin position="310"/>
        <end position="335"/>
    </location>
</feature>
<feature type="region of interest" description="Disordered" evidence="1">
    <location>
        <begin position="559"/>
        <end position="582"/>
    </location>
</feature>
<feature type="transmembrane region" description="Helical" evidence="2">
    <location>
        <begin position="132"/>
        <end position="153"/>
    </location>
</feature>
<accession>A0A8S3YXB7</accession>
<dbReference type="OrthoDB" id="6071146at2759"/>